<dbReference type="PANTHER" id="PTHR47718">
    <property type="entry name" value="OS01G0519700 PROTEIN"/>
    <property type="match status" value="1"/>
</dbReference>
<comment type="caution">
    <text evidence="2">The sequence shown here is derived from an EMBL/GenBank/DDBJ whole genome shotgun (WGS) entry which is preliminary data.</text>
</comment>
<dbReference type="PANTHER" id="PTHR47718:SF17">
    <property type="entry name" value="PROTEIN FAR1-RELATED SEQUENCE 5-LIKE"/>
    <property type="match status" value="1"/>
</dbReference>
<evidence type="ECO:0000259" key="1">
    <source>
        <dbReference type="Pfam" id="PF10551"/>
    </source>
</evidence>
<dbReference type="OrthoDB" id="2422440at2759"/>
<dbReference type="Proteomes" id="UP000789508">
    <property type="component" value="Unassembled WGS sequence"/>
</dbReference>
<keyword evidence="3" id="KW-1185">Reference proteome</keyword>
<dbReference type="AlphaFoldDB" id="A0A9N9JER7"/>
<name>A0A9N9JER7_9GLOM</name>
<gene>
    <name evidence="2" type="ORF">ALEPTO_LOCUS14513</name>
</gene>
<reference evidence="2" key="1">
    <citation type="submission" date="2021-06" db="EMBL/GenBank/DDBJ databases">
        <authorList>
            <person name="Kallberg Y."/>
            <person name="Tangrot J."/>
            <person name="Rosling A."/>
        </authorList>
    </citation>
    <scope>NUCLEOTIDE SEQUENCE</scope>
    <source>
        <strain evidence="2">FL130A</strain>
    </source>
</reference>
<sequence>TLRSNIYDAYNCLPEVFMSDRDQALRNAADIVFPRSNKMLCVWHLLEQNLKTNCHKLFENGNDYELFKKEVEALRFTSDEEKIYESLNAVKKAAEKARDYEKAISYIQTWMKDSEKWILAYTKRYCHMGISTTGRAESSHSAFKRAIEMATDLEGVFRQIDQTM</sequence>
<dbReference type="InterPro" id="IPR018289">
    <property type="entry name" value="MULE_transposase_dom"/>
</dbReference>
<feature type="non-terminal residue" evidence="2">
    <location>
        <position position="164"/>
    </location>
</feature>
<dbReference type="EMBL" id="CAJVPS010056994">
    <property type="protein sequence ID" value="CAG8778074.1"/>
    <property type="molecule type" value="Genomic_DNA"/>
</dbReference>
<evidence type="ECO:0000313" key="3">
    <source>
        <dbReference type="Proteomes" id="UP000789508"/>
    </source>
</evidence>
<dbReference type="Pfam" id="PF10551">
    <property type="entry name" value="MULE"/>
    <property type="match status" value="1"/>
</dbReference>
<organism evidence="2 3">
    <name type="scientific">Ambispora leptoticha</name>
    <dbReference type="NCBI Taxonomy" id="144679"/>
    <lineage>
        <taxon>Eukaryota</taxon>
        <taxon>Fungi</taxon>
        <taxon>Fungi incertae sedis</taxon>
        <taxon>Mucoromycota</taxon>
        <taxon>Glomeromycotina</taxon>
        <taxon>Glomeromycetes</taxon>
        <taxon>Archaeosporales</taxon>
        <taxon>Ambisporaceae</taxon>
        <taxon>Ambispora</taxon>
    </lineage>
</organism>
<feature type="domain" description="MULE transposase" evidence="1">
    <location>
        <begin position="11"/>
        <end position="47"/>
    </location>
</feature>
<accession>A0A9N9JER7</accession>
<evidence type="ECO:0000313" key="2">
    <source>
        <dbReference type="EMBL" id="CAG8778074.1"/>
    </source>
</evidence>
<proteinExistence type="predicted"/>
<feature type="non-terminal residue" evidence="2">
    <location>
        <position position="1"/>
    </location>
</feature>
<protein>
    <submittedName>
        <fullName evidence="2">5419_t:CDS:1</fullName>
    </submittedName>
</protein>